<accession>A0ACC2MVM5</accession>
<comment type="caution">
    <text evidence="1">The sequence shown here is derived from an EMBL/GenBank/DDBJ whole genome shotgun (WGS) entry which is preliminary data.</text>
</comment>
<evidence type="ECO:0000313" key="1">
    <source>
        <dbReference type="EMBL" id="KAJ8649483.1"/>
    </source>
</evidence>
<sequence length="125" mass="14078">MPPKTRNGEGPSKGKALSLQPVLVENLPPPPPRQRRSRERPLSVQTASQSRGLTMLSLHNVPPPEQPRHSRDHTRRGDKLVTKSGEKSARARSQSHHQANLVDEDPVQDDIRAQNRLIQEQEELI</sequence>
<name>A0ACC2MVM5_PERAE</name>
<proteinExistence type="predicted"/>
<keyword evidence="2" id="KW-1185">Reference proteome</keyword>
<reference evidence="1 2" key="1">
    <citation type="journal article" date="2022" name="Hortic Res">
        <title>A haplotype resolved chromosomal level avocado genome allows analysis of novel avocado genes.</title>
        <authorList>
            <person name="Nath O."/>
            <person name="Fletcher S.J."/>
            <person name="Hayward A."/>
            <person name="Shaw L.M."/>
            <person name="Masouleh A.K."/>
            <person name="Furtado A."/>
            <person name="Henry R.J."/>
            <person name="Mitter N."/>
        </authorList>
    </citation>
    <scope>NUCLEOTIDE SEQUENCE [LARGE SCALE GENOMIC DNA]</scope>
    <source>
        <strain evidence="2">cv. Hass</strain>
    </source>
</reference>
<dbReference type="Proteomes" id="UP001234297">
    <property type="component" value="Chromosome 1"/>
</dbReference>
<evidence type="ECO:0000313" key="2">
    <source>
        <dbReference type="Proteomes" id="UP001234297"/>
    </source>
</evidence>
<protein>
    <submittedName>
        <fullName evidence="1">Uncharacterized protein</fullName>
    </submittedName>
</protein>
<gene>
    <name evidence="1" type="ORF">MRB53_002506</name>
</gene>
<dbReference type="EMBL" id="CM056809">
    <property type="protein sequence ID" value="KAJ8649483.1"/>
    <property type="molecule type" value="Genomic_DNA"/>
</dbReference>
<organism evidence="1 2">
    <name type="scientific">Persea americana</name>
    <name type="common">Avocado</name>
    <dbReference type="NCBI Taxonomy" id="3435"/>
    <lineage>
        <taxon>Eukaryota</taxon>
        <taxon>Viridiplantae</taxon>
        <taxon>Streptophyta</taxon>
        <taxon>Embryophyta</taxon>
        <taxon>Tracheophyta</taxon>
        <taxon>Spermatophyta</taxon>
        <taxon>Magnoliopsida</taxon>
        <taxon>Magnoliidae</taxon>
        <taxon>Laurales</taxon>
        <taxon>Lauraceae</taxon>
        <taxon>Persea</taxon>
    </lineage>
</organism>